<keyword evidence="10" id="KW-1185">Reference proteome</keyword>
<protein>
    <submittedName>
        <fullName evidence="9">Putative sgc region protein sgcX</fullName>
    </submittedName>
</protein>
<keyword evidence="4 8" id="KW-0479">Metal-binding</keyword>
<dbReference type="HOGENOM" id="CLU_047249_1_0_0"/>
<keyword evidence="3" id="KW-0645">Protease</keyword>
<organism evidence="9 10">
    <name type="scientific">Thermomicrobium roseum (strain ATCC 27502 / DSM 5159 / P-2)</name>
    <dbReference type="NCBI Taxonomy" id="309801"/>
    <lineage>
        <taxon>Bacteria</taxon>
        <taxon>Pseudomonadati</taxon>
        <taxon>Thermomicrobiota</taxon>
        <taxon>Thermomicrobia</taxon>
        <taxon>Thermomicrobiales</taxon>
        <taxon>Thermomicrobiaceae</taxon>
        <taxon>Thermomicrobium</taxon>
    </lineage>
</organism>
<dbReference type="Proteomes" id="UP000000447">
    <property type="component" value="Chromosome"/>
</dbReference>
<evidence type="ECO:0000256" key="5">
    <source>
        <dbReference type="ARBA" id="ARBA00022801"/>
    </source>
</evidence>
<comment type="cofactor">
    <cofactor evidence="8">
        <name>a divalent metal cation</name>
        <dbReference type="ChEBI" id="CHEBI:60240"/>
    </cofactor>
    <text evidence="8">Binds 2 divalent metal cations per subunit.</text>
</comment>
<name>B9L0J3_THERP</name>
<dbReference type="OrthoDB" id="9772053at2"/>
<proteinExistence type="inferred from homology"/>
<dbReference type="Pfam" id="PF05343">
    <property type="entry name" value="Peptidase_M42"/>
    <property type="match status" value="1"/>
</dbReference>
<feature type="binding site" evidence="8">
    <location>
        <position position="186"/>
    </location>
    <ligand>
        <name>Zn(2+)</name>
        <dbReference type="ChEBI" id="CHEBI:29105"/>
        <label>2</label>
    </ligand>
</feature>
<dbReference type="GO" id="GO:0006508">
    <property type="term" value="P:proteolysis"/>
    <property type="evidence" value="ECO:0007669"/>
    <property type="project" value="UniProtKB-KW"/>
</dbReference>
<evidence type="ECO:0000256" key="7">
    <source>
        <dbReference type="PIRSR" id="PIRSR001123-1"/>
    </source>
</evidence>
<dbReference type="RefSeq" id="WP_015922017.1">
    <property type="nucleotide sequence ID" value="NC_011959.1"/>
</dbReference>
<evidence type="ECO:0000313" key="10">
    <source>
        <dbReference type="Proteomes" id="UP000000447"/>
    </source>
</evidence>
<evidence type="ECO:0000313" key="9">
    <source>
        <dbReference type="EMBL" id="ACM05940.1"/>
    </source>
</evidence>
<evidence type="ECO:0000256" key="1">
    <source>
        <dbReference type="ARBA" id="ARBA00006272"/>
    </source>
</evidence>
<dbReference type="InterPro" id="IPR008007">
    <property type="entry name" value="Peptidase_M42"/>
</dbReference>
<dbReference type="PANTHER" id="PTHR32481:SF0">
    <property type="entry name" value="AMINOPEPTIDASE YPDE-RELATED"/>
    <property type="match status" value="1"/>
</dbReference>
<evidence type="ECO:0000256" key="8">
    <source>
        <dbReference type="PIRSR" id="PIRSR001123-2"/>
    </source>
</evidence>
<dbReference type="Gene3D" id="2.40.30.40">
    <property type="entry name" value="Peptidase M42, domain 2"/>
    <property type="match status" value="1"/>
</dbReference>
<evidence type="ECO:0000256" key="3">
    <source>
        <dbReference type="ARBA" id="ARBA00022670"/>
    </source>
</evidence>
<reference evidence="9 10" key="1">
    <citation type="journal article" date="2009" name="PLoS ONE">
        <title>Complete genome sequence of the aerobic CO-oxidizing thermophile Thermomicrobium roseum.</title>
        <authorList>
            <person name="Wu D."/>
            <person name="Raymond J."/>
            <person name="Wu M."/>
            <person name="Chatterji S."/>
            <person name="Ren Q."/>
            <person name="Graham J.E."/>
            <person name="Bryant D.A."/>
            <person name="Robb F."/>
            <person name="Colman A."/>
            <person name="Tallon L.J."/>
            <person name="Badger J.H."/>
            <person name="Madupu R."/>
            <person name="Ward N.L."/>
            <person name="Eisen J.A."/>
        </authorList>
    </citation>
    <scope>NUCLEOTIDE SEQUENCE [LARGE SCALE GENOMIC DNA]</scope>
    <source>
        <strain evidence="10">ATCC 27502 / DSM 5159 / P-2</strain>
    </source>
</reference>
<feature type="binding site" evidence="8">
    <location>
        <position position="76"/>
    </location>
    <ligand>
        <name>Zn(2+)</name>
        <dbReference type="ChEBI" id="CHEBI:29105"/>
        <label>1</label>
    </ligand>
</feature>
<evidence type="ECO:0000256" key="2">
    <source>
        <dbReference type="ARBA" id="ARBA00022438"/>
    </source>
</evidence>
<feature type="active site" description="Proton acceptor" evidence="7">
    <location>
        <position position="218"/>
    </location>
</feature>
<dbReference type="GO" id="GO:0004177">
    <property type="term" value="F:aminopeptidase activity"/>
    <property type="evidence" value="ECO:0007669"/>
    <property type="project" value="UniProtKB-UniRule"/>
</dbReference>
<evidence type="ECO:0000256" key="6">
    <source>
        <dbReference type="PIRNR" id="PIRNR001123"/>
    </source>
</evidence>
<dbReference type="InterPro" id="IPR023367">
    <property type="entry name" value="Peptidase_M42_dom2"/>
</dbReference>
<dbReference type="Gene3D" id="3.40.630.10">
    <property type="entry name" value="Zn peptidases"/>
    <property type="match status" value="1"/>
</dbReference>
<dbReference type="KEGG" id="tro:trd_1063"/>
<evidence type="ECO:0000256" key="4">
    <source>
        <dbReference type="ARBA" id="ARBA00022723"/>
    </source>
</evidence>
<feature type="binding site" evidence="8">
    <location>
        <position position="219"/>
    </location>
    <ligand>
        <name>Zn(2+)</name>
        <dbReference type="ChEBI" id="CHEBI:29105"/>
        <label>2</label>
    </ligand>
</feature>
<feature type="binding site" evidence="8">
    <location>
        <position position="335"/>
    </location>
    <ligand>
        <name>Zn(2+)</name>
        <dbReference type="ChEBI" id="CHEBI:29105"/>
        <label>2</label>
    </ligand>
</feature>
<dbReference type="STRING" id="309801.trd_1063"/>
<dbReference type="SUPFAM" id="SSF101821">
    <property type="entry name" value="Aminopeptidase/glucanase lid domain"/>
    <property type="match status" value="1"/>
</dbReference>
<dbReference type="GO" id="GO:0046872">
    <property type="term" value="F:metal ion binding"/>
    <property type="evidence" value="ECO:0007669"/>
    <property type="project" value="UniProtKB-UniRule"/>
</dbReference>
<feature type="binding site" evidence="8">
    <location>
        <position position="241"/>
    </location>
    <ligand>
        <name>Zn(2+)</name>
        <dbReference type="ChEBI" id="CHEBI:29105"/>
        <label>1</label>
    </ligand>
</feature>
<keyword evidence="5" id="KW-0378">Hydrolase</keyword>
<dbReference type="AlphaFoldDB" id="B9L0J3"/>
<dbReference type="PANTHER" id="PTHR32481">
    <property type="entry name" value="AMINOPEPTIDASE"/>
    <property type="match status" value="1"/>
</dbReference>
<gene>
    <name evidence="9" type="ordered locus">trd_1063</name>
</gene>
<dbReference type="eggNOG" id="COG1363">
    <property type="taxonomic scope" value="Bacteria"/>
</dbReference>
<dbReference type="SUPFAM" id="SSF53187">
    <property type="entry name" value="Zn-dependent exopeptidases"/>
    <property type="match status" value="1"/>
</dbReference>
<dbReference type="InterPro" id="IPR051464">
    <property type="entry name" value="Peptidase_M42_aminopept"/>
</dbReference>
<accession>B9L0J3</accession>
<feature type="binding site" evidence="8">
    <location>
        <position position="186"/>
    </location>
    <ligand>
        <name>Zn(2+)</name>
        <dbReference type="ChEBI" id="CHEBI:29105"/>
        <label>1</label>
    </ligand>
</feature>
<dbReference type="EMBL" id="CP001275">
    <property type="protein sequence ID" value="ACM05940.1"/>
    <property type="molecule type" value="Genomic_DNA"/>
</dbReference>
<sequence>MNRPEQSRAAEKEQLYQLVQELAQLDGVSGHEQAVVARLVDLLRPFAASLEVDSFGNLFAWLPSRASRPVLMISAHSDEIGLLVKGIEPNGFLRVEKIGGVVDSLLPGRRVRVRGYRGVIGVRPGHLQTAEEQRSVPPVRELYVDLGYDSAEAVRSLGIEIGDPIAYDEPVERLANPERICGKALDNRISCAVLVRLAERLRGAELRCQPVLVVTVQEEVGLRGAQMAAYRLAPDAAIVVDTVPAGGTPDTDLVKDLGIRLGEGPVLALASGMGGVRGHLAHPGMRDFLVRVAAEHGIPIQRALFPRSTSDLAAIHLARGGIPSMVVNIARRYSHSPVETLDLEDVAATLDLLEAAVRSFDETVRFSFLARTE</sequence>
<keyword evidence="2" id="KW-0031">Aminopeptidase</keyword>
<comment type="similarity">
    <text evidence="1 6">Belongs to the peptidase M42 family.</text>
</comment>
<dbReference type="PIRSF" id="PIRSF001123">
    <property type="entry name" value="PepA_GA"/>
    <property type="match status" value="1"/>
</dbReference>